<keyword evidence="2" id="KW-1185">Reference proteome</keyword>
<dbReference type="Pfam" id="PF04229">
    <property type="entry name" value="GrpB"/>
    <property type="match status" value="1"/>
</dbReference>
<proteinExistence type="predicted"/>
<dbReference type="SUPFAM" id="SSF81301">
    <property type="entry name" value="Nucleotidyltransferase"/>
    <property type="match status" value="1"/>
</dbReference>
<name>E0NG50_PEDAC</name>
<accession>E0NG50</accession>
<evidence type="ECO:0000313" key="2">
    <source>
        <dbReference type="Proteomes" id="UP000004470"/>
    </source>
</evidence>
<dbReference type="EMBL" id="AEEG01000004">
    <property type="protein sequence ID" value="EFL95536.1"/>
    <property type="molecule type" value="Genomic_DNA"/>
</dbReference>
<sequence length="184" mass="21521">MAMSNSLSDLSLEELWQLFPIQLVAPRPKWQTWYAEEERRLKHLLPANAAISHVGSTAIANIWAKPIVDILVEAPHANHATIKEILEQNDYICMAQRENRSDFNKGYLPQGFAERVFHLHLRVPGDNDEIYFRDYLNNHPEIAHQYEELKLALWKPYEYDRDGYTAAKTEFVKKYTQLARRGKV</sequence>
<dbReference type="Proteomes" id="UP000004470">
    <property type="component" value="Unassembled WGS sequence"/>
</dbReference>
<dbReference type="InterPro" id="IPR007344">
    <property type="entry name" value="GrpB/CoaE"/>
</dbReference>
<organism evidence="1 2">
    <name type="scientific">Pediococcus acidilactici DSM 20284</name>
    <dbReference type="NCBI Taxonomy" id="862514"/>
    <lineage>
        <taxon>Bacteria</taxon>
        <taxon>Bacillati</taxon>
        <taxon>Bacillota</taxon>
        <taxon>Bacilli</taxon>
        <taxon>Lactobacillales</taxon>
        <taxon>Lactobacillaceae</taxon>
        <taxon>Pediococcus</taxon>
        <taxon>Pediococcus acidilactici group</taxon>
    </lineage>
</organism>
<dbReference type="HOGENOM" id="CLU_086407_0_0_9"/>
<evidence type="ECO:0008006" key="3">
    <source>
        <dbReference type="Google" id="ProtNLM"/>
    </source>
</evidence>
<dbReference type="eggNOG" id="COG2320">
    <property type="taxonomic scope" value="Bacteria"/>
</dbReference>
<gene>
    <name evidence="1" type="ORF">HMPREF0623_1273</name>
</gene>
<evidence type="ECO:0000313" key="1">
    <source>
        <dbReference type="EMBL" id="EFL95536.1"/>
    </source>
</evidence>
<reference evidence="1" key="1">
    <citation type="submission" date="2010-07" db="EMBL/GenBank/DDBJ databases">
        <authorList>
            <person name="Muzny D."/>
            <person name="Qin X."/>
            <person name="Deng J."/>
            <person name="Jiang H."/>
            <person name="Liu Y."/>
            <person name="Qu J."/>
            <person name="Song X.-Z."/>
            <person name="Zhang L."/>
            <person name="Thornton R."/>
            <person name="Coyle M."/>
            <person name="Francisco L."/>
            <person name="Jackson L."/>
            <person name="Javaid M."/>
            <person name="Korchina V."/>
            <person name="Kovar C."/>
            <person name="Mata R."/>
            <person name="Mathew T."/>
            <person name="Ngo R."/>
            <person name="Nguyen L."/>
            <person name="Nguyen N."/>
            <person name="Okwuonu G."/>
            <person name="Ongeri F."/>
            <person name="Pham C."/>
            <person name="Simmons D."/>
            <person name="Wilczek-Boney K."/>
            <person name="Hale W."/>
            <person name="Jakkamsetti A."/>
            <person name="Pham P."/>
            <person name="Ruth R."/>
            <person name="San Lucas F."/>
            <person name="Warren J."/>
            <person name="Zhang J."/>
            <person name="Zhao Z."/>
            <person name="Zhou C."/>
            <person name="Zhu D."/>
            <person name="Lee S."/>
            <person name="Bess C."/>
            <person name="Blankenburg K."/>
            <person name="Forbes L."/>
            <person name="Fu Q."/>
            <person name="Gubbala S."/>
            <person name="Hirani K."/>
            <person name="Jayaseelan J.C."/>
            <person name="Lara F."/>
            <person name="Munidasa M."/>
            <person name="Palculict T."/>
            <person name="Patil S."/>
            <person name="Pu L.-L."/>
            <person name="Saada N."/>
            <person name="Tang L."/>
            <person name="Weissenberger G."/>
            <person name="Zhu Y."/>
            <person name="Hemphill L."/>
            <person name="Shang Y."/>
            <person name="Youmans B."/>
            <person name="Ayvaz T."/>
            <person name="Ross M."/>
            <person name="Santibanez J."/>
            <person name="Aqrawi P."/>
            <person name="Gross S."/>
            <person name="Joshi V."/>
            <person name="Fowler G."/>
            <person name="Nazareth L."/>
            <person name="Reid J."/>
            <person name="Worley K."/>
            <person name="Petrosino J."/>
            <person name="Highlander S."/>
            <person name="Gibbs R."/>
        </authorList>
    </citation>
    <scope>NUCLEOTIDE SEQUENCE [LARGE SCALE GENOMIC DNA]</scope>
    <source>
        <strain evidence="1">DSM 20284</strain>
    </source>
</reference>
<dbReference type="AlphaFoldDB" id="E0NG50"/>
<dbReference type="PANTHER" id="PTHR34822:SF1">
    <property type="entry name" value="GRPB FAMILY PROTEIN"/>
    <property type="match status" value="1"/>
</dbReference>
<protein>
    <recommendedName>
        <fullName evidence="3">GrpB family protein</fullName>
    </recommendedName>
</protein>
<comment type="caution">
    <text evidence="1">The sequence shown here is derived from an EMBL/GenBank/DDBJ whole genome shotgun (WGS) entry which is preliminary data.</text>
</comment>
<dbReference type="Gene3D" id="3.30.460.10">
    <property type="entry name" value="Beta Polymerase, domain 2"/>
    <property type="match status" value="1"/>
</dbReference>
<dbReference type="InterPro" id="IPR043519">
    <property type="entry name" value="NT_sf"/>
</dbReference>
<dbReference type="PANTHER" id="PTHR34822">
    <property type="entry name" value="GRPB DOMAIN PROTEIN (AFU_ORTHOLOGUE AFUA_1G01530)"/>
    <property type="match status" value="1"/>
</dbReference>